<name>A0A1I3WYE3_9PSEU</name>
<dbReference type="RefSeq" id="WP_091510846.1">
    <property type="nucleotide sequence ID" value="NZ_FORP01000014.1"/>
</dbReference>
<organism evidence="2 3">
    <name type="scientific">Amycolatopsis sacchari</name>
    <dbReference type="NCBI Taxonomy" id="115433"/>
    <lineage>
        <taxon>Bacteria</taxon>
        <taxon>Bacillati</taxon>
        <taxon>Actinomycetota</taxon>
        <taxon>Actinomycetes</taxon>
        <taxon>Pseudonocardiales</taxon>
        <taxon>Pseudonocardiaceae</taxon>
        <taxon>Amycolatopsis</taxon>
    </lineage>
</organism>
<dbReference type="PANTHER" id="PTHR43194:SF2">
    <property type="entry name" value="PEROXISOMAL MEMBRANE PROTEIN LPX1"/>
    <property type="match status" value="1"/>
</dbReference>
<dbReference type="OrthoDB" id="9804723at2"/>
<dbReference type="Proteomes" id="UP000199025">
    <property type="component" value="Unassembled WGS sequence"/>
</dbReference>
<dbReference type="InterPro" id="IPR029058">
    <property type="entry name" value="AB_hydrolase_fold"/>
</dbReference>
<accession>A0A1I3WYE3</accession>
<dbReference type="GO" id="GO:0016787">
    <property type="term" value="F:hydrolase activity"/>
    <property type="evidence" value="ECO:0007669"/>
    <property type="project" value="UniProtKB-KW"/>
</dbReference>
<dbReference type="InterPro" id="IPR000073">
    <property type="entry name" value="AB_hydrolase_1"/>
</dbReference>
<dbReference type="SUPFAM" id="SSF53474">
    <property type="entry name" value="alpha/beta-Hydrolases"/>
    <property type="match status" value="1"/>
</dbReference>
<dbReference type="EMBL" id="FORP01000014">
    <property type="protein sequence ID" value="SFK11666.1"/>
    <property type="molecule type" value="Genomic_DNA"/>
</dbReference>
<evidence type="ECO:0000313" key="3">
    <source>
        <dbReference type="Proteomes" id="UP000199025"/>
    </source>
</evidence>
<dbReference type="Gene3D" id="3.40.50.1820">
    <property type="entry name" value="alpha/beta hydrolase"/>
    <property type="match status" value="1"/>
</dbReference>
<keyword evidence="2" id="KW-0378">Hydrolase</keyword>
<dbReference type="PANTHER" id="PTHR43194">
    <property type="entry name" value="HYDROLASE ALPHA/BETA FOLD FAMILY"/>
    <property type="match status" value="1"/>
</dbReference>
<evidence type="ECO:0000313" key="2">
    <source>
        <dbReference type="EMBL" id="SFK11666.1"/>
    </source>
</evidence>
<dbReference type="STRING" id="115433.SAMN05421835_11411"/>
<proteinExistence type="predicted"/>
<feature type="domain" description="AB hydrolase-1" evidence="1">
    <location>
        <begin position="21"/>
        <end position="118"/>
    </location>
</feature>
<evidence type="ECO:0000259" key="1">
    <source>
        <dbReference type="Pfam" id="PF00561"/>
    </source>
</evidence>
<dbReference type="InterPro" id="IPR050228">
    <property type="entry name" value="Carboxylesterase_BioH"/>
</dbReference>
<sequence>MYATAGDGTKIWYESAPGPRPVLLVHGFASDSRRMWTDTGWTRALADMGYVAVDLRGHGQSDKPAEGYSPENMARDLVAVLDAAELSEVDMVTYSMGGLVGWQLAKLGRVRRMVLGGIGGKPASREDMLRVQELLGGQDLSACIDGVAGSRIEGEAPVPVLFAAGEEDEFAADAPEPFVSLGKRNHFNAVSSRVFKQAALEFFGS</sequence>
<reference evidence="2 3" key="1">
    <citation type="submission" date="2016-10" db="EMBL/GenBank/DDBJ databases">
        <authorList>
            <person name="de Groot N.N."/>
        </authorList>
    </citation>
    <scope>NUCLEOTIDE SEQUENCE [LARGE SCALE GENOMIC DNA]</scope>
    <source>
        <strain evidence="2 3">DSM 44468</strain>
    </source>
</reference>
<dbReference type="AlphaFoldDB" id="A0A1I3WYE3"/>
<dbReference type="Pfam" id="PF00561">
    <property type="entry name" value="Abhydrolase_1"/>
    <property type="match status" value="1"/>
</dbReference>
<gene>
    <name evidence="2" type="ORF">SAMN05421835_11411</name>
</gene>
<protein>
    <submittedName>
        <fullName evidence="2">Alpha/beta hydrolase fold</fullName>
    </submittedName>
</protein>
<keyword evidence="3" id="KW-1185">Reference proteome</keyword>